<evidence type="ECO:0000259" key="9">
    <source>
        <dbReference type="PROSITE" id="PS50048"/>
    </source>
</evidence>
<accession>A0A072PA10</accession>
<feature type="domain" description="Zn(2)-C6 fungal-type" evidence="9">
    <location>
        <begin position="17"/>
        <end position="47"/>
    </location>
</feature>
<evidence type="ECO:0000256" key="3">
    <source>
        <dbReference type="ARBA" id="ARBA00022833"/>
    </source>
</evidence>
<comment type="caution">
    <text evidence="10">The sequence shown here is derived from an EMBL/GenBank/DDBJ whole genome shotgun (WGS) entry which is preliminary data.</text>
</comment>
<dbReference type="Pfam" id="PF00172">
    <property type="entry name" value="Zn_clus"/>
    <property type="match status" value="1"/>
</dbReference>
<organism evidence="10 11">
    <name type="scientific">Exophiala aquamarina CBS 119918</name>
    <dbReference type="NCBI Taxonomy" id="1182545"/>
    <lineage>
        <taxon>Eukaryota</taxon>
        <taxon>Fungi</taxon>
        <taxon>Dikarya</taxon>
        <taxon>Ascomycota</taxon>
        <taxon>Pezizomycotina</taxon>
        <taxon>Eurotiomycetes</taxon>
        <taxon>Chaetothyriomycetidae</taxon>
        <taxon>Chaetothyriales</taxon>
        <taxon>Herpotrichiellaceae</taxon>
        <taxon>Exophiala</taxon>
    </lineage>
</organism>
<evidence type="ECO:0000256" key="4">
    <source>
        <dbReference type="ARBA" id="ARBA00023015"/>
    </source>
</evidence>
<evidence type="ECO:0000256" key="5">
    <source>
        <dbReference type="ARBA" id="ARBA00023125"/>
    </source>
</evidence>
<dbReference type="RefSeq" id="XP_013259286.1">
    <property type="nucleotide sequence ID" value="XM_013403832.1"/>
</dbReference>
<gene>
    <name evidence="10" type="ORF">A1O9_06885</name>
</gene>
<evidence type="ECO:0000256" key="6">
    <source>
        <dbReference type="ARBA" id="ARBA00023163"/>
    </source>
</evidence>
<dbReference type="OrthoDB" id="10249920at2759"/>
<dbReference type="STRING" id="1182545.A0A072PA10"/>
<dbReference type="AlphaFoldDB" id="A0A072PA10"/>
<dbReference type="VEuPathDB" id="FungiDB:A1O9_06885"/>
<keyword evidence="7" id="KW-0539">Nucleus</keyword>
<dbReference type="CDD" id="cd00067">
    <property type="entry name" value="GAL4"/>
    <property type="match status" value="1"/>
</dbReference>
<evidence type="ECO:0000313" key="10">
    <source>
        <dbReference type="EMBL" id="KEF56696.1"/>
    </source>
</evidence>
<dbReference type="GO" id="GO:0000981">
    <property type="term" value="F:DNA-binding transcription factor activity, RNA polymerase II-specific"/>
    <property type="evidence" value="ECO:0007669"/>
    <property type="project" value="InterPro"/>
</dbReference>
<dbReference type="EMBL" id="AMGV01000005">
    <property type="protein sequence ID" value="KEF56696.1"/>
    <property type="molecule type" value="Genomic_DNA"/>
</dbReference>
<sequence>MTMETGESTQRIRVKIACEECRKNKRKCDGQRPTCFLCTKSGRECQYAAETSRKRRHYDGDLIRNLENQIRLLESALQSRSEGISEVQGGLHETISMSQCEQSGAEAQRIEERGSVDGPPALLLNTTSVDSRSTSAMEELASLMLEMGIEEKGEPSFTIAAGKRMPPETEHREPPLEDVVSNHPERPTEPPVPQVSQQLLEHLLDCFIGHFNGYHQFVDARDVERLKLQGVDAGAVDSRFRNAALLAVAARFSDRDDAKQIGATYSVLAQSLPFHSIKHRPSDLVVQGLALLAWQELVFGIPSMAYNYISMATGHVLYLGLHVTGLMKSTEAMHACNGLYARRIRSFWAYFSVDRLLTSRFGMNCTLHWQRVRLPPFRDVVDGKETLEEAAHESFCQLWHLWDSGMDQVYAFGWSQLTSGEREALVLRSHESLTEFHSKVDERLRLRKGNLPDSAVWFQMAYNTALLLIHRPLLNEPRGSSAATFALRSTTGAASTISRIIRSYRRSRKFGSLSPQVIDYILSAAVIHLLNATSGKTVLGRQAASGLRSCSDALTEIHERWPDIAAKAIQQIQDLAHRWKVVWALPVSLAHPLGLQRNTPEVGSPGGVNNRTPVPAQPSVMSPIEGHSHRPSALAAHIDKMWDPEQDQYLLHHFQGEADDQDFWGPGESYWETMVDEHERSTLLS</sequence>
<dbReference type="InterPro" id="IPR007219">
    <property type="entry name" value="XnlR_reg_dom"/>
</dbReference>
<dbReference type="GeneID" id="25281800"/>
<keyword evidence="6" id="KW-0804">Transcription</keyword>
<dbReference type="Proteomes" id="UP000027920">
    <property type="component" value="Unassembled WGS sequence"/>
</dbReference>
<keyword evidence="3" id="KW-0862">Zinc</keyword>
<dbReference type="InterPro" id="IPR036864">
    <property type="entry name" value="Zn2-C6_fun-type_DNA-bd_sf"/>
</dbReference>
<keyword evidence="4" id="KW-0805">Transcription regulation</keyword>
<dbReference type="GO" id="GO:0003677">
    <property type="term" value="F:DNA binding"/>
    <property type="evidence" value="ECO:0007669"/>
    <property type="project" value="UniProtKB-KW"/>
</dbReference>
<dbReference type="PANTHER" id="PTHR31313">
    <property type="entry name" value="TY1 ENHANCER ACTIVATOR"/>
    <property type="match status" value="1"/>
</dbReference>
<dbReference type="PROSITE" id="PS00463">
    <property type="entry name" value="ZN2_CY6_FUNGAL_1"/>
    <property type="match status" value="1"/>
</dbReference>
<dbReference type="PANTHER" id="PTHR31313:SF81">
    <property type="entry name" value="TY1 ENHANCER ACTIVATOR"/>
    <property type="match status" value="1"/>
</dbReference>
<evidence type="ECO:0000256" key="7">
    <source>
        <dbReference type="ARBA" id="ARBA00023242"/>
    </source>
</evidence>
<evidence type="ECO:0000256" key="1">
    <source>
        <dbReference type="ARBA" id="ARBA00004123"/>
    </source>
</evidence>
<reference evidence="10 11" key="1">
    <citation type="submission" date="2013-03" db="EMBL/GenBank/DDBJ databases">
        <title>The Genome Sequence of Exophiala aquamarina CBS 119918.</title>
        <authorList>
            <consortium name="The Broad Institute Genomics Platform"/>
            <person name="Cuomo C."/>
            <person name="de Hoog S."/>
            <person name="Gorbushina A."/>
            <person name="Walker B."/>
            <person name="Young S.K."/>
            <person name="Zeng Q."/>
            <person name="Gargeya S."/>
            <person name="Fitzgerald M."/>
            <person name="Haas B."/>
            <person name="Abouelleil A."/>
            <person name="Allen A.W."/>
            <person name="Alvarado L."/>
            <person name="Arachchi H.M."/>
            <person name="Berlin A.M."/>
            <person name="Chapman S.B."/>
            <person name="Gainer-Dewar J."/>
            <person name="Goldberg J."/>
            <person name="Griggs A."/>
            <person name="Gujja S."/>
            <person name="Hansen M."/>
            <person name="Howarth C."/>
            <person name="Imamovic A."/>
            <person name="Ireland A."/>
            <person name="Larimer J."/>
            <person name="McCowan C."/>
            <person name="Murphy C."/>
            <person name="Pearson M."/>
            <person name="Poon T.W."/>
            <person name="Priest M."/>
            <person name="Roberts A."/>
            <person name="Saif S."/>
            <person name="Shea T."/>
            <person name="Sisk P."/>
            <person name="Sykes S."/>
            <person name="Wortman J."/>
            <person name="Nusbaum C."/>
            <person name="Birren B."/>
        </authorList>
    </citation>
    <scope>NUCLEOTIDE SEQUENCE [LARGE SCALE GENOMIC DNA]</scope>
    <source>
        <strain evidence="10 11">CBS 119918</strain>
    </source>
</reference>
<feature type="compositionally biased region" description="Basic and acidic residues" evidence="8">
    <location>
        <begin position="165"/>
        <end position="175"/>
    </location>
</feature>
<feature type="region of interest" description="Disordered" evidence="8">
    <location>
        <begin position="164"/>
        <end position="192"/>
    </location>
</feature>
<dbReference type="CDD" id="cd12148">
    <property type="entry name" value="fungal_TF_MHR"/>
    <property type="match status" value="1"/>
</dbReference>
<dbReference type="GO" id="GO:0005634">
    <property type="term" value="C:nucleus"/>
    <property type="evidence" value="ECO:0007669"/>
    <property type="project" value="UniProtKB-SubCell"/>
</dbReference>
<keyword evidence="11" id="KW-1185">Reference proteome</keyword>
<dbReference type="SUPFAM" id="SSF57701">
    <property type="entry name" value="Zn2/Cys6 DNA-binding domain"/>
    <property type="match status" value="1"/>
</dbReference>
<dbReference type="InterPro" id="IPR001138">
    <property type="entry name" value="Zn2Cys6_DnaBD"/>
</dbReference>
<dbReference type="SMART" id="SM00066">
    <property type="entry name" value="GAL4"/>
    <property type="match status" value="1"/>
</dbReference>
<dbReference type="Pfam" id="PF04082">
    <property type="entry name" value="Fungal_trans"/>
    <property type="match status" value="1"/>
</dbReference>
<dbReference type="HOGENOM" id="CLU_014921_1_0_1"/>
<evidence type="ECO:0000256" key="8">
    <source>
        <dbReference type="SAM" id="MobiDB-lite"/>
    </source>
</evidence>
<dbReference type="GO" id="GO:0006351">
    <property type="term" value="P:DNA-templated transcription"/>
    <property type="evidence" value="ECO:0007669"/>
    <property type="project" value="InterPro"/>
</dbReference>
<comment type="subcellular location">
    <subcellularLocation>
        <location evidence="1">Nucleus</location>
    </subcellularLocation>
</comment>
<evidence type="ECO:0000256" key="2">
    <source>
        <dbReference type="ARBA" id="ARBA00022723"/>
    </source>
</evidence>
<proteinExistence type="predicted"/>
<protein>
    <recommendedName>
        <fullName evidence="9">Zn(2)-C6 fungal-type domain-containing protein</fullName>
    </recommendedName>
</protein>
<dbReference type="Gene3D" id="4.10.240.10">
    <property type="entry name" value="Zn(2)-C6 fungal-type DNA-binding domain"/>
    <property type="match status" value="1"/>
</dbReference>
<keyword evidence="2" id="KW-0479">Metal-binding</keyword>
<keyword evidence="5" id="KW-0238">DNA-binding</keyword>
<dbReference type="PROSITE" id="PS50048">
    <property type="entry name" value="ZN2_CY6_FUNGAL_2"/>
    <property type="match status" value="1"/>
</dbReference>
<name>A0A072PA10_9EURO</name>
<evidence type="ECO:0000313" key="11">
    <source>
        <dbReference type="Proteomes" id="UP000027920"/>
    </source>
</evidence>
<dbReference type="InterPro" id="IPR051615">
    <property type="entry name" value="Transcr_Regulatory_Elem"/>
</dbReference>
<dbReference type="GO" id="GO:0008270">
    <property type="term" value="F:zinc ion binding"/>
    <property type="evidence" value="ECO:0007669"/>
    <property type="project" value="InterPro"/>
</dbReference>